<dbReference type="Proteomes" id="UP001221142">
    <property type="component" value="Unassembled WGS sequence"/>
</dbReference>
<dbReference type="InterPro" id="IPR007612">
    <property type="entry name" value="LOR"/>
</dbReference>
<proteinExistence type="inferred from homology"/>
<dbReference type="AlphaFoldDB" id="A0AAD7FIT2"/>
<organism evidence="2 3">
    <name type="scientific">Roridomyces roridus</name>
    <dbReference type="NCBI Taxonomy" id="1738132"/>
    <lineage>
        <taxon>Eukaryota</taxon>
        <taxon>Fungi</taxon>
        <taxon>Dikarya</taxon>
        <taxon>Basidiomycota</taxon>
        <taxon>Agaricomycotina</taxon>
        <taxon>Agaricomycetes</taxon>
        <taxon>Agaricomycetidae</taxon>
        <taxon>Agaricales</taxon>
        <taxon>Marasmiineae</taxon>
        <taxon>Mycenaceae</taxon>
        <taxon>Roridomyces</taxon>
    </lineage>
</organism>
<comment type="similarity">
    <text evidence="1">Belongs to the LOR family.</text>
</comment>
<sequence length="190" mass="21171">MEQLAPCQPLGLFPQFCAPQQIVLILKENVLSFSGDDFIVKDQFDNVVIKCEGHTFSVAQRKQFLDSAGRELFELKDKMFHIHKTMVAEAPDGKELMAVKQKWHLHGSEMDAAFVDFDGSEVLLVCKGDFFGHGYFAASAEWSRVSAIFQYIIARHRHTIAAYPYTTAASPTRIAAALLSCRRGSTALVA</sequence>
<gene>
    <name evidence="2" type="ORF">FB45DRAFT_836365</name>
</gene>
<evidence type="ECO:0000313" key="3">
    <source>
        <dbReference type="Proteomes" id="UP001221142"/>
    </source>
</evidence>
<dbReference type="InterPro" id="IPR025659">
    <property type="entry name" value="Tubby-like_C"/>
</dbReference>
<name>A0AAD7FIT2_9AGAR</name>
<reference evidence="2" key="1">
    <citation type="submission" date="2023-03" db="EMBL/GenBank/DDBJ databases">
        <title>Massive genome expansion in bonnet fungi (Mycena s.s.) driven by repeated elements and novel gene families across ecological guilds.</title>
        <authorList>
            <consortium name="Lawrence Berkeley National Laboratory"/>
            <person name="Harder C.B."/>
            <person name="Miyauchi S."/>
            <person name="Viragh M."/>
            <person name="Kuo A."/>
            <person name="Thoen E."/>
            <person name="Andreopoulos B."/>
            <person name="Lu D."/>
            <person name="Skrede I."/>
            <person name="Drula E."/>
            <person name="Henrissat B."/>
            <person name="Morin E."/>
            <person name="Kohler A."/>
            <person name="Barry K."/>
            <person name="LaButti K."/>
            <person name="Morin E."/>
            <person name="Salamov A."/>
            <person name="Lipzen A."/>
            <person name="Mereny Z."/>
            <person name="Hegedus B."/>
            <person name="Baldrian P."/>
            <person name="Stursova M."/>
            <person name="Weitz H."/>
            <person name="Taylor A."/>
            <person name="Grigoriev I.V."/>
            <person name="Nagy L.G."/>
            <person name="Martin F."/>
            <person name="Kauserud H."/>
        </authorList>
    </citation>
    <scope>NUCLEOTIDE SEQUENCE</scope>
    <source>
        <strain evidence="2">9284</strain>
    </source>
</reference>
<dbReference type="InterPro" id="IPR038595">
    <property type="entry name" value="LOR_sf"/>
</dbReference>
<comment type="caution">
    <text evidence="2">The sequence shown here is derived from an EMBL/GenBank/DDBJ whole genome shotgun (WGS) entry which is preliminary data.</text>
</comment>
<keyword evidence="3" id="KW-1185">Reference proteome</keyword>
<accession>A0AAD7FIT2</accession>
<dbReference type="EMBL" id="JARKIF010000012">
    <property type="protein sequence ID" value="KAJ7626158.1"/>
    <property type="molecule type" value="Genomic_DNA"/>
</dbReference>
<evidence type="ECO:0000256" key="1">
    <source>
        <dbReference type="ARBA" id="ARBA00005437"/>
    </source>
</evidence>
<dbReference type="SUPFAM" id="SSF54518">
    <property type="entry name" value="Tubby C-terminal domain-like"/>
    <property type="match status" value="1"/>
</dbReference>
<evidence type="ECO:0000313" key="2">
    <source>
        <dbReference type="EMBL" id="KAJ7626158.1"/>
    </source>
</evidence>
<dbReference type="Pfam" id="PF04525">
    <property type="entry name" value="LOR"/>
    <property type="match status" value="1"/>
</dbReference>
<protein>
    <submittedName>
        <fullName evidence="2">Tubby C-terminal-like domain-containing protein</fullName>
    </submittedName>
</protein>
<dbReference type="Gene3D" id="2.40.160.200">
    <property type="entry name" value="LURP1-related"/>
    <property type="match status" value="1"/>
</dbReference>